<comment type="caution">
    <text evidence="3">The sequence shown here is derived from an EMBL/GenBank/DDBJ whole genome shotgun (WGS) entry which is preliminary data.</text>
</comment>
<gene>
    <name evidence="3" type="ORF">AACH06_15465</name>
</gene>
<sequence length="123" mass="14126">MSQASPAVIRFDPAPTSAPEIDHPRPERREVGDPERRTWVLYDNAADGLATGIWECEPGRWRIEFGPREHEYFIVLQGICRVYDAEGRVETFGPGQAVFLPPMFKGSFEVVERVRKHFVIVER</sequence>
<accession>A0ABU9BQS5</accession>
<name>A0ABU9BQS5_9BURK</name>
<evidence type="ECO:0000313" key="4">
    <source>
        <dbReference type="Proteomes" id="UP001371218"/>
    </source>
</evidence>
<organism evidence="3 4">
    <name type="scientific">Ideonella lacteola</name>
    <dbReference type="NCBI Taxonomy" id="2984193"/>
    <lineage>
        <taxon>Bacteria</taxon>
        <taxon>Pseudomonadati</taxon>
        <taxon>Pseudomonadota</taxon>
        <taxon>Betaproteobacteria</taxon>
        <taxon>Burkholderiales</taxon>
        <taxon>Sphaerotilaceae</taxon>
        <taxon>Ideonella</taxon>
    </lineage>
</organism>
<evidence type="ECO:0000259" key="2">
    <source>
        <dbReference type="Pfam" id="PF05899"/>
    </source>
</evidence>
<feature type="compositionally biased region" description="Basic and acidic residues" evidence="1">
    <location>
        <begin position="20"/>
        <end position="33"/>
    </location>
</feature>
<dbReference type="PANTHER" id="PTHR40943">
    <property type="entry name" value="CYTOPLASMIC PROTEIN-RELATED"/>
    <property type="match status" value="1"/>
</dbReference>
<dbReference type="CDD" id="cd02227">
    <property type="entry name" value="cupin_TM1112-like"/>
    <property type="match status" value="1"/>
</dbReference>
<protein>
    <submittedName>
        <fullName evidence="3">Cupin domain-containing protein</fullName>
    </submittedName>
</protein>
<dbReference type="EMBL" id="JBBUTG010000009">
    <property type="protein sequence ID" value="MEK8032226.1"/>
    <property type="molecule type" value="Genomic_DNA"/>
</dbReference>
<dbReference type="Pfam" id="PF05899">
    <property type="entry name" value="Cupin_3"/>
    <property type="match status" value="1"/>
</dbReference>
<dbReference type="InterPro" id="IPR008579">
    <property type="entry name" value="UGlyAH_Cupin_dom"/>
</dbReference>
<dbReference type="RefSeq" id="WP_341426638.1">
    <property type="nucleotide sequence ID" value="NZ_JBBUTG010000009.1"/>
</dbReference>
<proteinExistence type="predicted"/>
<feature type="domain" description="(S)-ureidoglycine aminohydrolase cupin" evidence="2">
    <location>
        <begin position="48"/>
        <end position="118"/>
    </location>
</feature>
<dbReference type="PANTHER" id="PTHR40943:SF2">
    <property type="entry name" value="(S)-UREIDOGLYCINE AMINOHYDROLASE CUPIN DOMAIN-CONTAINING PROTEIN"/>
    <property type="match status" value="1"/>
</dbReference>
<feature type="region of interest" description="Disordered" evidence="1">
    <location>
        <begin position="1"/>
        <end position="33"/>
    </location>
</feature>
<dbReference type="InterPro" id="IPR014710">
    <property type="entry name" value="RmlC-like_jellyroll"/>
</dbReference>
<dbReference type="Proteomes" id="UP001371218">
    <property type="component" value="Unassembled WGS sequence"/>
</dbReference>
<dbReference type="Gene3D" id="2.60.120.10">
    <property type="entry name" value="Jelly Rolls"/>
    <property type="match status" value="1"/>
</dbReference>
<evidence type="ECO:0000313" key="3">
    <source>
        <dbReference type="EMBL" id="MEK8032226.1"/>
    </source>
</evidence>
<reference evidence="3 4" key="1">
    <citation type="submission" date="2024-04" db="EMBL/GenBank/DDBJ databases">
        <title>Novel species of the genus Ideonella isolated from streams.</title>
        <authorList>
            <person name="Lu H."/>
        </authorList>
    </citation>
    <scope>NUCLEOTIDE SEQUENCE [LARGE SCALE GENOMIC DNA]</scope>
    <source>
        <strain evidence="3 4">DXS29W</strain>
    </source>
</reference>
<dbReference type="InterPro" id="IPR011051">
    <property type="entry name" value="RmlC_Cupin_sf"/>
</dbReference>
<evidence type="ECO:0000256" key="1">
    <source>
        <dbReference type="SAM" id="MobiDB-lite"/>
    </source>
</evidence>
<dbReference type="SUPFAM" id="SSF51182">
    <property type="entry name" value="RmlC-like cupins"/>
    <property type="match status" value="1"/>
</dbReference>
<keyword evidence="4" id="KW-1185">Reference proteome</keyword>